<comment type="caution">
    <text evidence="1">The sequence shown here is derived from an EMBL/GenBank/DDBJ whole genome shotgun (WGS) entry which is preliminary data.</text>
</comment>
<keyword evidence="2" id="KW-1185">Reference proteome</keyword>
<dbReference type="RefSeq" id="WP_331213635.1">
    <property type="nucleotide sequence ID" value="NZ_JAZGQK010000006.1"/>
</dbReference>
<evidence type="ECO:0000313" key="1">
    <source>
        <dbReference type="EMBL" id="MEE6258531.1"/>
    </source>
</evidence>
<dbReference type="Proteomes" id="UP001332243">
    <property type="component" value="Unassembled WGS sequence"/>
</dbReference>
<protein>
    <submittedName>
        <fullName evidence="1">Uncharacterized protein</fullName>
    </submittedName>
</protein>
<name>A0ABU7RQ15_9ACTN</name>
<accession>A0ABU7RQ15</accession>
<dbReference type="EMBL" id="JAZGQK010000006">
    <property type="protein sequence ID" value="MEE6258531.1"/>
    <property type="molecule type" value="Genomic_DNA"/>
</dbReference>
<organism evidence="1 2">
    <name type="scientific">Plantactinospora sonchi</name>
    <dbReference type="NCBI Taxonomy" id="1544735"/>
    <lineage>
        <taxon>Bacteria</taxon>
        <taxon>Bacillati</taxon>
        <taxon>Actinomycetota</taxon>
        <taxon>Actinomycetes</taxon>
        <taxon>Micromonosporales</taxon>
        <taxon>Micromonosporaceae</taxon>
        <taxon>Plantactinospora</taxon>
    </lineage>
</organism>
<evidence type="ECO:0000313" key="2">
    <source>
        <dbReference type="Proteomes" id="UP001332243"/>
    </source>
</evidence>
<gene>
    <name evidence="1" type="ORF">V1633_08510</name>
</gene>
<proteinExistence type="predicted"/>
<sequence>MAGWSAMAGTHEFVVPDETHARELTQALAAYGFPVVKARPSDGDGWRVTVLDEGPYPVDALGHRQIEAVARAAARIARQHSGYARGGTRCDVSQLTVLRGPDAPYVSTNPGARPPIPTITVVAPPAPAPLALTPDEAQARPVDLPGLDDIPWAELEHAHGSAEDVPELLHTLATSPADDWDEILDELFGDDLLHQGTCYSATAPALPFLTHMIVSGTLPARQRLDLCVWLLLASGRWAGSLLADADAALVQGRRPEPAGWTEEVHRTVGEQLPALLTRWEAEPSAVRYVLACLAGLHPHHGRRFGAQVDAMVREFRGTGPGAYLLLADALVDGRDDQAFALATDITAWEDGLDPGWLDAAGVTVAVKAGHVLAEGALRALNVE</sequence>
<reference evidence="1 2" key="1">
    <citation type="submission" date="2024-01" db="EMBL/GenBank/DDBJ databases">
        <title>Genome insights into Plantactinospora sonchi sp. nov.</title>
        <authorList>
            <person name="Wang L."/>
        </authorList>
    </citation>
    <scope>NUCLEOTIDE SEQUENCE [LARGE SCALE GENOMIC DNA]</scope>
    <source>
        <strain evidence="1 2">NEAU-QY2</strain>
    </source>
</reference>